<dbReference type="EMBL" id="MCGN01000003">
    <property type="protein sequence ID" value="ORY98715.1"/>
    <property type="molecule type" value="Genomic_DNA"/>
</dbReference>
<accession>A0A1X2HHZ3</accession>
<reference evidence="7 8" key="1">
    <citation type="submission" date="2016-07" db="EMBL/GenBank/DDBJ databases">
        <title>Pervasive Adenine N6-methylation of Active Genes in Fungi.</title>
        <authorList>
            <consortium name="DOE Joint Genome Institute"/>
            <person name="Mondo S.J."/>
            <person name="Dannebaum R.O."/>
            <person name="Kuo R.C."/>
            <person name="Labutti K."/>
            <person name="Haridas S."/>
            <person name="Kuo A."/>
            <person name="Salamov A."/>
            <person name="Ahrendt S.R."/>
            <person name="Lipzen A."/>
            <person name="Sullivan W."/>
            <person name="Andreopoulos W.B."/>
            <person name="Clum A."/>
            <person name="Lindquist E."/>
            <person name="Daum C."/>
            <person name="Ramamoorthy G.K."/>
            <person name="Gryganskyi A."/>
            <person name="Culley D."/>
            <person name="Magnuson J.K."/>
            <person name="James T.Y."/>
            <person name="O'Malley M.A."/>
            <person name="Stajich J.E."/>
            <person name="Spatafora J.W."/>
            <person name="Visel A."/>
            <person name="Grigoriev I.V."/>
        </authorList>
    </citation>
    <scope>NUCLEOTIDE SEQUENCE [LARGE SCALE GENOMIC DNA]</scope>
    <source>
        <strain evidence="7 8">NRRL 2496</strain>
    </source>
</reference>
<proteinExistence type="inferred from homology"/>
<evidence type="ECO:0000313" key="8">
    <source>
        <dbReference type="Proteomes" id="UP000242180"/>
    </source>
</evidence>
<organism evidence="7 8">
    <name type="scientific">Syncephalastrum racemosum</name>
    <name type="common">Filamentous fungus</name>
    <dbReference type="NCBI Taxonomy" id="13706"/>
    <lineage>
        <taxon>Eukaryota</taxon>
        <taxon>Fungi</taxon>
        <taxon>Fungi incertae sedis</taxon>
        <taxon>Mucoromycota</taxon>
        <taxon>Mucoromycotina</taxon>
        <taxon>Mucoromycetes</taxon>
        <taxon>Mucorales</taxon>
        <taxon>Syncephalastraceae</taxon>
        <taxon>Syncephalastrum</taxon>
    </lineage>
</organism>
<dbReference type="GO" id="GO:0034727">
    <property type="term" value="P:piecemeal microautophagy of the nucleus"/>
    <property type="evidence" value="ECO:0007669"/>
    <property type="project" value="TreeGrafter"/>
</dbReference>
<dbReference type="Pfam" id="PF10377">
    <property type="entry name" value="ATG11"/>
    <property type="match status" value="1"/>
</dbReference>
<feature type="domain" description="Autophagy-related protein 11 C-terminal" evidence="6">
    <location>
        <begin position="3"/>
        <end position="87"/>
    </location>
</feature>
<feature type="compositionally biased region" description="Polar residues" evidence="5">
    <location>
        <begin position="138"/>
        <end position="156"/>
    </location>
</feature>
<comment type="similarity">
    <text evidence="1 4">Belongs to the ATG11 family.</text>
</comment>
<evidence type="ECO:0000313" key="7">
    <source>
        <dbReference type="EMBL" id="ORY98715.1"/>
    </source>
</evidence>
<dbReference type="GO" id="GO:1903599">
    <property type="term" value="P:positive regulation of autophagy of mitochondrion"/>
    <property type="evidence" value="ECO:0007669"/>
    <property type="project" value="UniProtKB-UniRule"/>
</dbReference>
<dbReference type="GO" id="GO:0019901">
    <property type="term" value="F:protein kinase binding"/>
    <property type="evidence" value="ECO:0007669"/>
    <property type="project" value="TreeGrafter"/>
</dbReference>
<evidence type="ECO:0000259" key="6">
    <source>
        <dbReference type="Pfam" id="PF10377"/>
    </source>
</evidence>
<sequence>MVSFKVGDVALFLPTRNASGKPWAAFNINAPHYFLKPSDTVAEQMNTREWIVARITSITESTADPAVPDSNPYGLASGLHYYQLEVELWKSSRAGKSQRRSKQKRNSSRESPQAASPSQQQQELELEQGLQQEAAGLRSSTSQQLPLSNTPPRQDTGLASISLERRRLSQPGGASMVSTMHSLSPPMEDAALSESQSTPSYRHPSYPLSMSSSNVVHSYVPPTSPPSASHPERRKSAGYFSQESALDPAFVWTSQE</sequence>
<evidence type="ECO:0000256" key="4">
    <source>
        <dbReference type="RuleBase" id="RU367075"/>
    </source>
</evidence>
<dbReference type="GO" id="GO:0061709">
    <property type="term" value="P:reticulophagy"/>
    <property type="evidence" value="ECO:0007669"/>
    <property type="project" value="TreeGrafter"/>
</dbReference>
<dbReference type="GO" id="GO:0005774">
    <property type="term" value="C:vacuolar membrane"/>
    <property type="evidence" value="ECO:0007669"/>
    <property type="project" value="UniProtKB-SubCell"/>
</dbReference>
<keyword evidence="4" id="KW-0653">Protein transport</keyword>
<dbReference type="Proteomes" id="UP000242180">
    <property type="component" value="Unassembled WGS sequence"/>
</dbReference>
<protein>
    <recommendedName>
        <fullName evidence="4">Autophagy-related protein 11</fullName>
    </recommendedName>
</protein>
<dbReference type="InterPro" id="IPR040040">
    <property type="entry name" value="ATG11"/>
</dbReference>
<comment type="subunit">
    <text evidence="4">Homodimer.</text>
</comment>
<dbReference type="GO" id="GO:0000045">
    <property type="term" value="P:autophagosome assembly"/>
    <property type="evidence" value="ECO:0007669"/>
    <property type="project" value="UniProtKB-UniRule"/>
</dbReference>
<evidence type="ECO:0000256" key="5">
    <source>
        <dbReference type="SAM" id="MobiDB-lite"/>
    </source>
</evidence>
<keyword evidence="3" id="KW-0175">Coiled coil</keyword>
<feature type="compositionally biased region" description="Basic residues" evidence="5">
    <location>
        <begin position="96"/>
        <end position="106"/>
    </location>
</feature>
<feature type="region of interest" description="Disordered" evidence="5">
    <location>
        <begin position="93"/>
        <end position="156"/>
    </location>
</feature>
<keyword evidence="4" id="KW-0926">Vacuole</keyword>
<comment type="caution">
    <text evidence="7">The sequence shown here is derived from an EMBL/GenBank/DDBJ whole genome shotgun (WGS) entry which is preliminary data.</text>
</comment>
<dbReference type="GO" id="GO:1990316">
    <property type="term" value="C:Atg1/ULK1 kinase complex"/>
    <property type="evidence" value="ECO:0007669"/>
    <property type="project" value="TreeGrafter"/>
</dbReference>
<evidence type="ECO:0000256" key="2">
    <source>
        <dbReference type="ARBA" id="ARBA00023006"/>
    </source>
</evidence>
<dbReference type="GO" id="GO:0015031">
    <property type="term" value="P:protein transport"/>
    <property type="evidence" value="ECO:0007669"/>
    <property type="project" value="UniProtKB-KW"/>
</dbReference>
<dbReference type="GO" id="GO:0034517">
    <property type="term" value="P:ribophagy"/>
    <property type="evidence" value="ECO:0007669"/>
    <property type="project" value="TreeGrafter"/>
</dbReference>
<gene>
    <name evidence="7" type="ORF">BCR43DRAFT_204594</name>
</gene>
<dbReference type="OrthoDB" id="2289302at2759"/>
<keyword evidence="8" id="KW-1185">Reference proteome</keyword>
<dbReference type="PANTHER" id="PTHR13222">
    <property type="entry name" value="RB1-INDUCIBLE COILED-COIL"/>
    <property type="match status" value="1"/>
</dbReference>
<evidence type="ECO:0000256" key="1">
    <source>
        <dbReference type="ARBA" id="ARBA00009729"/>
    </source>
</evidence>
<keyword evidence="2 4" id="KW-0072">Autophagy</keyword>
<name>A0A1X2HHZ3_SYNRA</name>
<dbReference type="InParanoid" id="A0A1X2HHZ3"/>
<dbReference type="STRING" id="13706.A0A1X2HHZ3"/>
<dbReference type="GO" id="GO:0000422">
    <property type="term" value="P:autophagy of mitochondrion"/>
    <property type="evidence" value="ECO:0007669"/>
    <property type="project" value="TreeGrafter"/>
</dbReference>
<feature type="region of interest" description="Disordered" evidence="5">
    <location>
        <begin position="168"/>
        <end position="242"/>
    </location>
</feature>
<comment type="function">
    <text evidence="4">Involved in cytoplasm to vacuole transport (Cvt), pexophagy, mitophagy and nucleophagy. Recruits mitochondria for their selective degradation via autophagy (mitophagy) during starvation. Works as scaffold proteins that recruit ATG proteins to the pre-autophagosome (PAS), the site of vesicle/autophagosome formation. Required for the Cvt vesicles completion.</text>
</comment>
<dbReference type="GO" id="GO:0034045">
    <property type="term" value="C:phagophore assembly site membrane"/>
    <property type="evidence" value="ECO:0007669"/>
    <property type="project" value="UniProtKB-SubCell"/>
</dbReference>
<dbReference type="AlphaFoldDB" id="A0A1X2HHZ3"/>
<feature type="compositionally biased region" description="Low complexity" evidence="5">
    <location>
        <begin position="109"/>
        <end position="137"/>
    </location>
</feature>
<dbReference type="PANTHER" id="PTHR13222:SF1">
    <property type="entry name" value="RB1-INDUCIBLE COILED-COIL PROTEIN 1"/>
    <property type="match status" value="1"/>
</dbReference>
<dbReference type="InterPro" id="IPR019460">
    <property type="entry name" value="Atg11_C"/>
</dbReference>
<comment type="subcellular location">
    <subcellularLocation>
        <location evidence="4">Preautophagosomal structure membrane</location>
        <topology evidence="4">Peripheral membrane protein</topology>
    </subcellularLocation>
    <subcellularLocation>
        <location evidence="4">Vacuole membrane</location>
        <topology evidence="4">Peripheral membrane protein</topology>
    </subcellularLocation>
    <text evidence="4">During pexophagy, accumulates in the vacuolar membrane region, where the peroxisomes contact the vacuole.</text>
</comment>
<dbReference type="GO" id="GO:0060090">
    <property type="term" value="F:molecular adaptor activity"/>
    <property type="evidence" value="ECO:0007669"/>
    <property type="project" value="TreeGrafter"/>
</dbReference>
<keyword evidence="4" id="KW-0813">Transport</keyword>
<evidence type="ECO:0000256" key="3">
    <source>
        <dbReference type="ARBA" id="ARBA00023054"/>
    </source>
</evidence>
<keyword evidence="4" id="KW-0472">Membrane</keyword>